<reference evidence="7" key="1">
    <citation type="submission" date="2014-11" db="EMBL/GenBank/DDBJ databases">
        <authorList>
            <person name="Geib S."/>
        </authorList>
    </citation>
    <scope>NUCLEOTIDE SEQUENCE</scope>
</reference>
<accession>A0A0A1XJM8</accession>
<keyword evidence="2" id="KW-0646">Protease inhibitor</keyword>
<dbReference type="SMART" id="SM00093">
    <property type="entry name" value="SERPIN"/>
    <property type="match status" value="1"/>
</dbReference>
<dbReference type="GO" id="GO:0004867">
    <property type="term" value="F:serine-type endopeptidase inhibitor activity"/>
    <property type="evidence" value="ECO:0007669"/>
    <property type="project" value="UniProtKB-KW"/>
</dbReference>
<evidence type="ECO:0000313" key="7">
    <source>
        <dbReference type="EMBL" id="JAD11152.1"/>
    </source>
</evidence>
<keyword evidence="3" id="KW-0722">Serine protease inhibitor</keyword>
<dbReference type="SUPFAM" id="SSF56574">
    <property type="entry name" value="Serpins"/>
    <property type="match status" value="1"/>
</dbReference>
<protein>
    <submittedName>
        <fullName evidence="7">Serpin B11</fullName>
    </submittedName>
</protein>
<dbReference type="OrthoDB" id="671595at2759"/>
<reference evidence="7" key="2">
    <citation type="journal article" date="2015" name="Gigascience">
        <title>Reconstructing a comprehensive transcriptome assembly of a white-pupal translocated strain of the pest fruit fly Bactrocera cucurbitae.</title>
        <authorList>
            <person name="Sim S.B."/>
            <person name="Calla B."/>
            <person name="Hall B."/>
            <person name="DeRego T."/>
            <person name="Geib S.M."/>
        </authorList>
    </citation>
    <scope>NUCLEOTIDE SEQUENCE</scope>
</reference>
<dbReference type="EMBL" id="GBXI01005419">
    <property type="protein sequence ID" value="JAD08873.1"/>
    <property type="molecule type" value="Transcribed_RNA"/>
</dbReference>
<dbReference type="InterPro" id="IPR000215">
    <property type="entry name" value="Serpin_fam"/>
</dbReference>
<name>A0A0A1XJM8_ZEUCU</name>
<dbReference type="Gene3D" id="3.30.497.10">
    <property type="entry name" value="Antithrombin, subunit I, domain 2"/>
    <property type="match status" value="1"/>
</dbReference>
<feature type="domain" description="Serpin" evidence="5">
    <location>
        <begin position="4"/>
        <end position="368"/>
    </location>
</feature>
<dbReference type="Gene3D" id="2.30.39.10">
    <property type="entry name" value="Alpha-1-antitrypsin, domain 1"/>
    <property type="match status" value="1"/>
</dbReference>
<evidence type="ECO:0000259" key="5">
    <source>
        <dbReference type="SMART" id="SM00093"/>
    </source>
</evidence>
<dbReference type="PANTHER" id="PTHR11461">
    <property type="entry name" value="SERINE PROTEASE INHIBITOR, SERPIN"/>
    <property type="match status" value="1"/>
</dbReference>
<dbReference type="InterPro" id="IPR042178">
    <property type="entry name" value="Serpin_sf_1"/>
</dbReference>
<dbReference type="CDD" id="cd00172">
    <property type="entry name" value="serpin"/>
    <property type="match status" value="1"/>
</dbReference>
<dbReference type="InterPro" id="IPR023796">
    <property type="entry name" value="Serpin_dom"/>
</dbReference>
<dbReference type="PANTHER" id="PTHR11461:SF211">
    <property type="entry name" value="GH10112P-RELATED"/>
    <property type="match status" value="1"/>
</dbReference>
<dbReference type="Pfam" id="PF00079">
    <property type="entry name" value="Serpin"/>
    <property type="match status" value="1"/>
</dbReference>
<dbReference type="InterPro" id="IPR042185">
    <property type="entry name" value="Serpin_sf_2"/>
</dbReference>
<evidence type="ECO:0000313" key="6">
    <source>
        <dbReference type="EMBL" id="JAD08873.1"/>
    </source>
</evidence>
<dbReference type="MEROPS" id="I04.073"/>
<evidence type="ECO:0000256" key="1">
    <source>
        <dbReference type="ARBA" id="ARBA00009500"/>
    </source>
</evidence>
<organism evidence="7">
    <name type="scientific">Zeugodacus cucurbitae</name>
    <name type="common">Melon fruit fly</name>
    <name type="synonym">Bactrocera cucurbitae</name>
    <dbReference type="NCBI Taxonomy" id="28588"/>
    <lineage>
        <taxon>Eukaryota</taxon>
        <taxon>Metazoa</taxon>
        <taxon>Ecdysozoa</taxon>
        <taxon>Arthropoda</taxon>
        <taxon>Hexapoda</taxon>
        <taxon>Insecta</taxon>
        <taxon>Pterygota</taxon>
        <taxon>Neoptera</taxon>
        <taxon>Endopterygota</taxon>
        <taxon>Diptera</taxon>
        <taxon>Brachycera</taxon>
        <taxon>Muscomorpha</taxon>
        <taxon>Tephritoidea</taxon>
        <taxon>Tephritidae</taxon>
        <taxon>Zeugodacus</taxon>
        <taxon>Zeugodacus</taxon>
    </lineage>
</organism>
<proteinExistence type="inferred from homology"/>
<dbReference type="AlphaFoldDB" id="A0A0A1XJM8"/>
<evidence type="ECO:0000256" key="2">
    <source>
        <dbReference type="ARBA" id="ARBA00022690"/>
    </source>
</evidence>
<dbReference type="EMBL" id="GBXI01003140">
    <property type="protein sequence ID" value="JAD11152.1"/>
    <property type="molecule type" value="Transcribed_RNA"/>
</dbReference>
<evidence type="ECO:0000256" key="3">
    <source>
        <dbReference type="ARBA" id="ARBA00022900"/>
    </source>
</evidence>
<sequence>MNIFFSKLLEEFQNVIESPFLIWEMLTMLRIGIKGESALELDEFLKSNAPEIEITENDIEHLRTRYMLSEGAKTNSHRNQRILKIANRIFINNGTRLKESFVEALQQRFACGVQEVDFSARQKAAATINTWVSDATNGRIPTLISSHDVGVNTQAVLTNAIYFKAKWQHQFETIDTRQETFHINSGEDVIVPMMGQTMNVRYAYIPSHNVMAIDLPYRDTDLSMLVIMPIEEPSSSRSLAAVSQLKLSVVLDHMVFRKVFLKLPKFSYNCNINVHSLLTQFGVHGIFQASHDFDNLIADHASNFSVSKIIQEAYINVTEEGTEAAAATACCIDGSMHFDETFIANRPFYFCIKNRNLLKLFDGCYRRPC</sequence>
<gene>
    <name evidence="7" type="primary">Serpinb11_0</name>
    <name evidence="6" type="synonym">Serpinb11_1</name>
    <name evidence="6" type="ORF">g.16391</name>
    <name evidence="7" type="ORF">g.16392</name>
</gene>
<dbReference type="GO" id="GO:0005615">
    <property type="term" value="C:extracellular space"/>
    <property type="evidence" value="ECO:0007669"/>
    <property type="project" value="InterPro"/>
</dbReference>
<comment type="similarity">
    <text evidence="1 4">Belongs to the serpin family.</text>
</comment>
<evidence type="ECO:0000256" key="4">
    <source>
        <dbReference type="RuleBase" id="RU000411"/>
    </source>
</evidence>
<dbReference type="InterPro" id="IPR036186">
    <property type="entry name" value="Serpin_sf"/>
</dbReference>